<sequence length="207" mass="24240">MESGQEKFKQQKKPYVLPEEIRKEIEGIDEGSFWTEDNLERQFEDDIAFGVKMWTGLLAILERRKLSPDTREYREFNNRAEILNLKSYTFKDQARTLLELKDWMAKTWKVSAEEMNIKRILHDAYQEEAEATRMLGQDPSVHIPFSASLGLNKEHPSVKEALQKQAKEEVVAGGKLLEKLLESTPSLKKKMEEFERGQRQPPQERIE</sequence>
<evidence type="ECO:0000313" key="3">
    <source>
        <dbReference type="Proteomes" id="UP000177152"/>
    </source>
</evidence>
<evidence type="ECO:0000313" key="2">
    <source>
        <dbReference type="EMBL" id="OGZ94381.1"/>
    </source>
</evidence>
<dbReference type="AlphaFoldDB" id="A0A1G2K736"/>
<protein>
    <submittedName>
        <fullName evidence="2">Uncharacterized protein</fullName>
    </submittedName>
</protein>
<feature type="compositionally biased region" description="Basic and acidic residues" evidence="1">
    <location>
        <begin position="189"/>
        <end position="207"/>
    </location>
</feature>
<feature type="region of interest" description="Disordered" evidence="1">
    <location>
        <begin position="187"/>
        <end position="207"/>
    </location>
</feature>
<dbReference type="Proteomes" id="UP000177152">
    <property type="component" value="Unassembled WGS sequence"/>
</dbReference>
<reference evidence="2 3" key="1">
    <citation type="journal article" date="2016" name="Nat. Commun.">
        <title>Thousands of microbial genomes shed light on interconnected biogeochemical processes in an aquifer system.</title>
        <authorList>
            <person name="Anantharaman K."/>
            <person name="Brown C.T."/>
            <person name="Hug L.A."/>
            <person name="Sharon I."/>
            <person name="Castelle C.J."/>
            <person name="Probst A.J."/>
            <person name="Thomas B.C."/>
            <person name="Singh A."/>
            <person name="Wilkins M.J."/>
            <person name="Karaoz U."/>
            <person name="Brodie E.L."/>
            <person name="Williams K.H."/>
            <person name="Hubbard S.S."/>
            <person name="Banfield J.F."/>
        </authorList>
    </citation>
    <scope>NUCLEOTIDE SEQUENCE [LARGE SCALE GENOMIC DNA]</scope>
</reference>
<accession>A0A1G2K736</accession>
<dbReference type="EMBL" id="MHQC01000037">
    <property type="protein sequence ID" value="OGZ94381.1"/>
    <property type="molecule type" value="Genomic_DNA"/>
</dbReference>
<proteinExistence type="predicted"/>
<gene>
    <name evidence="2" type="ORF">A2633_02135</name>
</gene>
<comment type="caution">
    <text evidence="2">The sequence shown here is derived from an EMBL/GenBank/DDBJ whole genome shotgun (WGS) entry which is preliminary data.</text>
</comment>
<name>A0A1G2K736_9BACT</name>
<evidence type="ECO:0000256" key="1">
    <source>
        <dbReference type="SAM" id="MobiDB-lite"/>
    </source>
</evidence>
<organism evidence="2 3">
    <name type="scientific">Candidatus Sungbacteria bacterium RIFCSPHIGHO2_01_FULL_47_32</name>
    <dbReference type="NCBI Taxonomy" id="1802264"/>
    <lineage>
        <taxon>Bacteria</taxon>
        <taxon>Candidatus Sungiibacteriota</taxon>
    </lineage>
</organism>